<evidence type="ECO:0000256" key="6">
    <source>
        <dbReference type="ARBA" id="ARBA00022692"/>
    </source>
</evidence>
<dbReference type="Pfam" id="PF00201">
    <property type="entry name" value="UDPGT"/>
    <property type="match status" value="1"/>
</dbReference>
<dbReference type="InterPro" id="IPR050271">
    <property type="entry name" value="UDP-glycosyltransferase"/>
</dbReference>
<sequence length="226" mass="25969">LTGEFADLVNDPKSRGTILLAFGTILNWKEAPAEQREAFAEALNKLPDYRIIWACRQCPAMNLGSHVRLLDWIPQQELLNHPRTKLFITHGGLKSLKEATCAKMPTLFLPIFGEQVRNSWLAYHHGFGQIINKFNVTADYLLSLIQDMLSNPSYKQNAEKLRSYFEDAPIPPLQEGAFKIKRLIKYGGRMPEYFYTRSINIDYIRYLNLDLILLIPSLTCLLLLVK</sequence>
<name>A0A183D5S3_9BILA</name>
<dbReference type="PANTHER" id="PTHR48043:SF62">
    <property type="entry name" value="GLUCURONOSYLTRANSFERASE"/>
    <property type="match status" value="1"/>
</dbReference>
<keyword evidence="6 12" id="KW-0812">Transmembrane</keyword>
<keyword evidence="10" id="KW-0325">Glycoprotein</keyword>
<keyword evidence="4" id="KW-0328">Glycosyltransferase</keyword>
<dbReference type="Gene3D" id="3.40.50.2000">
    <property type="entry name" value="Glycogen Phosphorylase B"/>
    <property type="match status" value="1"/>
</dbReference>
<comment type="subcellular location">
    <subcellularLocation>
        <location evidence="1">Membrane</location>
        <topology evidence="1">Single-pass membrane protein</topology>
    </subcellularLocation>
</comment>
<protein>
    <recommendedName>
        <fullName evidence="3">glucuronosyltransferase</fullName>
        <ecNumber evidence="3">2.4.1.17</ecNumber>
    </recommendedName>
</protein>
<dbReference type="GO" id="GO:0015020">
    <property type="term" value="F:glucuronosyltransferase activity"/>
    <property type="evidence" value="ECO:0007669"/>
    <property type="project" value="UniProtKB-EC"/>
</dbReference>
<evidence type="ECO:0000256" key="5">
    <source>
        <dbReference type="ARBA" id="ARBA00022679"/>
    </source>
</evidence>
<keyword evidence="8 12" id="KW-1133">Transmembrane helix</keyword>
<evidence type="ECO:0000256" key="4">
    <source>
        <dbReference type="ARBA" id="ARBA00022676"/>
    </source>
</evidence>
<reference evidence="13" key="1">
    <citation type="submission" date="2016-06" db="UniProtKB">
        <authorList>
            <consortium name="WormBaseParasite"/>
        </authorList>
    </citation>
    <scope>IDENTIFICATION</scope>
</reference>
<evidence type="ECO:0000256" key="9">
    <source>
        <dbReference type="ARBA" id="ARBA00023136"/>
    </source>
</evidence>
<accession>A0A183D5S3</accession>
<organism evidence="13">
    <name type="scientific">Gongylonema pulchrum</name>
    <dbReference type="NCBI Taxonomy" id="637853"/>
    <lineage>
        <taxon>Eukaryota</taxon>
        <taxon>Metazoa</taxon>
        <taxon>Ecdysozoa</taxon>
        <taxon>Nematoda</taxon>
        <taxon>Chromadorea</taxon>
        <taxon>Rhabditida</taxon>
        <taxon>Spirurina</taxon>
        <taxon>Spiruromorpha</taxon>
        <taxon>Spiruroidea</taxon>
        <taxon>Gongylonematidae</taxon>
        <taxon>Gongylonema</taxon>
    </lineage>
</organism>
<comment type="similarity">
    <text evidence="2">Belongs to the UDP-glycosyltransferase family.</text>
</comment>
<evidence type="ECO:0000256" key="2">
    <source>
        <dbReference type="ARBA" id="ARBA00009995"/>
    </source>
</evidence>
<dbReference type="CDD" id="cd03784">
    <property type="entry name" value="GT1_Gtf-like"/>
    <property type="match status" value="1"/>
</dbReference>
<dbReference type="WBParaSite" id="GPUH_0000407101-mRNA-1">
    <property type="protein sequence ID" value="GPUH_0000407101-mRNA-1"/>
    <property type="gene ID" value="GPUH_0000407101"/>
</dbReference>
<dbReference type="InterPro" id="IPR002213">
    <property type="entry name" value="UDP_glucos_trans"/>
</dbReference>
<evidence type="ECO:0000256" key="3">
    <source>
        <dbReference type="ARBA" id="ARBA00012544"/>
    </source>
</evidence>
<dbReference type="FunFam" id="3.40.50.2000:FF:000118">
    <property type="entry name" value="UDP-glucuronosyltransferase"/>
    <property type="match status" value="1"/>
</dbReference>
<feature type="transmembrane region" description="Helical" evidence="12">
    <location>
        <begin position="206"/>
        <end position="225"/>
    </location>
</feature>
<dbReference type="GO" id="GO:0016020">
    <property type="term" value="C:membrane"/>
    <property type="evidence" value="ECO:0007669"/>
    <property type="project" value="UniProtKB-SubCell"/>
</dbReference>
<evidence type="ECO:0000256" key="1">
    <source>
        <dbReference type="ARBA" id="ARBA00004167"/>
    </source>
</evidence>
<evidence type="ECO:0000256" key="11">
    <source>
        <dbReference type="ARBA" id="ARBA00047475"/>
    </source>
</evidence>
<comment type="catalytic activity">
    <reaction evidence="11">
        <text>glucuronate acceptor + UDP-alpha-D-glucuronate = acceptor beta-D-glucuronoside + UDP + H(+)</text>
        <dbReference type="Rhea" id="RHEA:21032"/>
        <dbReference type="ChEBI" id="CHEBI:15378"/>
        <dbReference type="ChEBI" id="CHEBI:58052"/>
        <dbReference type="ChEBI" id="CHEBI:58223"/>
        <dbReference type="ChEBI" id="CHEBI:132367"/>
        <dbReference type="ChEBI" id="CHEBI:132368"/>
        <dbReference type="EC" id="2.4.1.17"/>
    </reaction>
</comment>
<dbReference type="SUPFAM" id="SSF53756">
    <property type="entry name" value="UDP-Glycosyltransferase/glycogen phosphorylase"/>
    <property type="match status" value="1"/>
</dbReference>
<evidence type="ECO:0000313" key="13">
    <source>
        <dbReference type="WBParaSite" id="GPUH_0000407101-mRNA-1"/>
    </source>
</evidence>
<evidence type="ECO:0000256" key="12">
    <source>
        <dbReference type="SAM" id="Phobius"/>
    </source>
</evidence>
<evidence type="ECO:0000256" key="10">
    <source>
        <dbReference type="ARBA" id="ARBA00023180"/>
    </source>
</evidence>
<proteinExistence type="inferred from homology"/>
<dbReference type="EC" id="2.4.1.17" evidence="3"/>
<dbReference type="AlphaFoldDB" id="A0A183D5S3"/>
<keyword evidence="5" id="KW-0808">Transferase</keyword>
<dbReference type="PANTHER" id="PTHR48043">
    <property type="entry name" value="EG:EG0003.4 PROTEIN-RELATED"/>
    <property type="match status" value="1"/>
</dbReference>
<evidence type="ECO:0000256" key="7">
    <source>
        <dbReference type="ARBA" id="ARBA00022729"/>
    </source>
</evidence>
<keyword evidence="7" id="KW-0732">Signal</keyword>
<keyword evidence="9 12" id="KW-0472">Membrane</keyword>
<evidence type="ECO:0000256" key="8">
    <source>
        <dbReference type="ARBA" id="ARBA00022989"/>
    </source>
</evidence>